<feature type="signal peptide" evidence="2">
    <location>
        <begin position="1"/>
        <end position="21"/>
    </location>
</feature>
<evidence type="ECO:0008006" key="5">
    <source>
        <dbReference type="Google" id="ProtNLM"/>
    </source>
</evidence>
<organism evidence="3 4">
    <name type="scientific">Hesseltinella vesiculosa</name>
    <dbReference type="NCBI Taxonomy" id="101127"/>
    <lineage>
        <taxon>Eukaryota</taxon>
        <taxon>Fungi</taxon>
        <taxon>Fungi incertae sedis</taxon>
        <taxon>Mucoromycota</taxon>
        <taxon>Mucoromycotina</taxon>
        <taxon>Mucoromycetes</taxon>
        <taxon>Mucorales</taxon>
        <taxon>Cunninghamellaceae</taxon>
        <taxon>Hesseltinella</taxon>
    </lineage>
</organism>
<dbReference type="OrthoDB" id="2285968at2759"/>
<feature type="transmembrane region" description="Helical" evidence="1">
    <location>
        <begin position="170"/>
        <end position="189"/>
    </location>
</feature>
<evidence type="ECO:0000256" key="1">
    <source>
        <dbReference type="SAM" id="Phobius"/>
    </source>
</evidence>
<reference evidence="3 4" key="1">
    <citation type="submission" date="2016-07" db="EMBL/GenBank/DDBJ databases">
        <title>Pervasive Adenine N6-methylation of Active Genes in Fungi.</title>
        <authorList>
            <consortium name="DOE Joint Genome Institute"/>
            <person name="Mondo S.J."/>
            <person name="Dannebaum R.O."/>
            <person name="Kuo R.C."/>
            <person name="Labutti K."/>
            <person name="Haridas S."/>
            <person name="Kuo A."/>
            <person name="Salamov A."/>
            <person name="Ahrendt S.R."/>
            <person name="Lipzen A."/>
            <person name="Sullivan W."/>
            <person name="Andreopoulos W.B."/>
            <person name="Clum A."/>
            <person name="Lindquist E."/>
            <person name="Daum C."/>
            <person name="Ramamoorthy G.K."/>
            <person name="Gryganskyi A."/>
            <person name="Culley D."/>
            <person name="Magnuson J.K."/>
            <person name="James T.Y."/>
            <person name="O'Malley M.A."/>
            <person name="Stajich J.E."/>
            <person name="Spatafora J.W."/>
            <person name="Visel A."/>
            <person name="Grigoriev I.V."/>
        </authorList>
    </citation>
    <scope>NUCLEOTIDE SEQUENCE [LARGE SCALE GENOMIC DNA]</scope>
    <source>
        <strain evidence="3 4">NRRL 3301</strain>
    </source>
</reference>
<keyword evidence="2" id="KW-0732">Signal</keyword>
<proteinExistence type="predicted"/>
<dbReference type="EMBL" id="MCGT01000001">
    <property type="protein sequence ID" value="ORX62660.1"/>
    <property type="molecule type" value="Genomic_DNA"/>
</dbReference>
<keyword evidence="1" id="KW-0812">Transmembrane</keyword>
<keyword evidence="1" id="KW-1133">Transmembrane helix</keyword>
<evidence type="ECO:0000256" key="2">
    <source>
        <dbReference type="SAM" id="SignalP"/>
    </source>
</evidence>
<keyword evidence="4" id="KW-1185">Reference proteome</keyword>
<comment type="caution">
    <text evidence="3">The sequence shown here is derived from an EMBL/GenBank/DDBJ whole genome shotgun (WGS) entry which is preliminary data.</text>
</comment>
<protein>
    <recommendedName>
        <fullName evidence="5">Extracellular membrane protein CFEM domain-containing protein</fullName>
    </recommendedName>
</protein>
<evidence type="ECO:0000313" key="4">
    <source>
        <dbReference type="Proteomes" id="UP000242146"/>
    </source>
</evidence>
<dbReference type="AlphaFoldDB" id="A0A1X2GX51"/>
<gene>
    <name evidence="3" type="ORF">DM01DRAFT_1330789</name>
</gene>
<sequence length="190" mass="19253">MTLSIKLCFFALAMMLGICQAIGHEGYSLQTLDKRAAAKLPFDTLPGSQCAVPAVCSNLNINVTCRCNDVVTVCQATGSNGYCWGSATLTTSTNCPAIPSSCSGSFNGTASCLCNPTNVLCVDGSRNYCYGSVAGSTVTLSTLPTGNATTSGSPSGSSAPAQATTSQASILHHSSLVLVALLLGALVLLN</sequence>
<accession>A0A1X2GX51</accession>
<evidence type="ECO:0000313" key="3">
    <source>
        <dbReference type="EMBL" id="ORX62660.1"/>
    </source>
</evidence>
<keyword evidence="1" id="KW-0472">Membrane</keyword>
<dbReference type="Proteomes" id="UP000242146">
    <property type="component" value="Unassembled WGS sequence"/>
</dbReference>
<name>A0A1X2GX51_9FUNG</name>
<feature type="chain" id="PRO_5012168369" description="Extracellular membrane protein CFEM domain-containing protein" evidence="2">
    <location>
        <begin position="22"/>
        <end position="190"/>
    </location>
</feature>